<dbReference type="EMBL" id="CP110233">
    <property type="protein sequence ID" value="WEG74414.1"/>
    <property type="molecule type" value="Genomic_DNA"/>
</dbReference>
<evidence type="ECO:0000313" key="2">
    <source>
        <dbReference type="Proteomes" id="UP001179647"/>
    </source>
</evidence>
<protein>
    <submittedName>
        <fullName evidence="1">HK97 gp10 family phage protein</fullName>
    </submittedName>
</protein>
<name>A0AAF0I8R5_9ENTE</name>
<geneLocation type="plasmid" evidence="1 2">
    <name>unnamed1</name>
</geneLocation>
<reference evidence="1" key="1">
    <citation type="submission" date="2022-10" db="EMBL/GenBank/DDBJ databases">
        <title>Vagococcus sp. isolated from poultry meat.</title>
        <authorList>
            <person name="Johansson P."/>
            <person name="Bjorkroth J."/>
        </authorList>
    </citation>
    <scope>NUCLEOTIDE SEQUENCE</scope>
    <source>
        <strain evidence="1">STAA11</strain>
        <plasmid evidence="1">unnamed1</plasmid>
    </source>
</reference>
<dbReference type="Proteomes" id="UP001179647">
    <property type="component" value="Plasmid unnamed1"/>
</dbReference>
<keyword evidence="1" id="KW-0614">Plasmid</keyword>
<sequence>MGVQISGLSNLKRKLDSLPKYMNTAVRNATYELTDSIQGEAQANLQSSIKYSSGELAGSVKTEVTTDNEGNIVGHVWSDKKQAIFREFGTGKVGQHSNKELPPGVSPIYTQTVWFFPVASTSDNLTQLYGIPTINIQGKEFYRTGGQPAHPWLYPALKNVSEYSDEVYAKHFRNELRKAIR</sequence>
<gene>
    <name evidence="1" type="ORF">OL234_10650</name>
</gene>
<dbReference type="KEGG" id="vie:OL234_10650"/>
<dbReference type="RefSeq" id="WP_275470214.1">
    <property type="nucleotide sequence ID" value="NZ_CP110233.1"/>
</dbReference>
<accession>A0AAF0I8R5</accession>
<proteinExistence type="predicted"/>
<organism evidence="1 2">
    <name type="scientific">Vagococcus intermedius</name>
    <dbReference type="NCBI Taxonomy" id="2991418"/>
    <lineage>
        <taxon>Bacteria</taxon>
        <taxon>Bacillati</taxon>
        <taxon>Bacillota</taxon>
        <taxon>Bacilli</taxon>
        <taxon>Lactobacillales</taxon>
        <taxon>Enterococcaceae</taxon>
        <taxon>Vagococcus</taxon>
    </lineage>
</organism>
<keyword evidence="2" id="KW-1185">Reference proteome</keyword>
<dbReference type="AlphaFoldDB" id="A0AAF0I8R5"/>
<evidence type="ECO:0000313" key="1">
    <source>
        <dbReference type="EMBL" id="WEG74414.1"/>
    </source>
</evidence>